<evidence type="ECO:0000256" key="3">
    <source>
        <dbReference type="SAM" id="SignalP"/>
    </source>
</evidence>
<dbReference type="PANTHER" id="PTHR38121">
    <property type="entry name" value="GH16 DOMAIN-CONTAINING PROTEIN"/>
    <property type="match status" value="1"/>
</dbReference>
<proteinExistence type="predicted"/>
<feature type="transmembrane region" description="Helical" evidence="2">
    <location>
        <begin position="708"/>
        <end position="736"/>
    </location>
</feature>
<dbReference type="CDD" id="cd00413">
    <property type="entry name" value="Glyco_hydrolase_16"/>
    <property type="match status" value="1"/>
</dbReference>
<feature type="compositionally biased region" description="Low complexity" evidence="1">
    <location>
        <begin position="395"/>
        <end position="412"/>
    </location>
</feature>
<feature type="compositionally biased region" description="Basic and acidic residues" evidence="1">
    <location>
        <begin position="472"/>
        <end position="485"/>
    </location>
</feature>
<evidence type="ECO:0000256" key="2">
    <source>
        <dbReference type="SAM" id="Phobius"/>
    </source>
</evidence>
<dbReference type="GO" id="GO:0004553">
    <property type="term" value="F:hydrolase activity, hydrolyzing O-glycosyl compounds"/>
    <property type="evidence" value="ECO:0007669"/>
    <property type="project" value="InterPro"/>
</dbReference>
<feature type="region of interest" description="Disordered" evidence="1">
    <location>
        <begin position="366"/>
        <end position="502"/>
    </location>
</feature>
<keyword evidence="3" id="KW-0732">Signal</keyword>
<feature type="transmembrane region" description="Helical" evidence="2">
    <location>
        <begin position="790"/>
        <end position="812"/>
    </location>
</feature>
<evidence type="ECO:0000259" key="4">
    <source>
        <dbReference type="Pfam" id="PF00722"/>
    </source>
</evidence>
<dbReference type="Proteomes" id="UP000270230">
    <property type="component" value="Unassembled WGS sequence"/>
</dbReference>
<dbReference type="EMBL" id="QWIN01000286">
    <property type="protein sequence ID" value="RMY54592.1"/>
    <property type="molecule type" value="Genomic_DNA"/>
</dbReference>
<comment type="caution">
    <text evidence="6">The sequence shown here is derived from an EMBL/GenBank/DDBJ whole genome shotgun (WGS) entry which is preliminary data.</text>
</comment>
<keyword evidence="2" id="KW-1133">Transmembrane helix</keyword>
<accession>A0A3M7CRD3</accession>
<feature type="transmembrane region" description="Helical" evidence="2">
    <location>
        <begin position="552"/>
        <end position="576"/>
    </location>
</feature>
<feature type="transmembrane region" description="Helical" evidence="2">
    <location>
        <begin position="914"/>
        <end position="939"/>
    </location>
</feature>
<feature type="compositionally biased region" description="Basic and acidic residues" evidence="1">
    <location>
        <begin position="371"/>
        <end position="384"/>
    </location>
</feature>
<feature type="domain" description="Acyltransferase 3" evidence="5">
    <location>
        <begin position="555"/>
        <end position="933"/>
    </location>
</feature>
<feature type="transmembrane region" description="Helical" evidence="2">
    <location>
        <begin position="881"/>
        <end position="902"/>
    </location>
</feature>
<evidence type="ECO:0000256" key="1">
    <source>
        <dbReference type="SAM" id="MobiDB-lite"/>
    </source>
</evidence>
<evidence type="ECO:0008006" key="8">
    <source>
        <dbReference type="Google" id="ProtNLM"/>
    </source>
</evidence>
<reference evidence="6 7" key="1">
    <citation type="journal article" date="2018" name="BMC Genomics">
        <title>Genomic evidence for intraspecific hybridization in a clonal and extremely halotolerant yeast.</title>
        <authorList>
            <person name="Gostincar C."/>
            <person name="Stajich J.E."/>
            <person name="Zupancic J."/>
            <person name="Zalar P."/>
            <person name="Gunde-Cimerman N."/>
        </authorList>
    </citation>
    <scope>NUCLEOTIDE SEQUENCE [LARGE SCALE GENOMIC DNA]</scope>
    <source>
        <strain evidence="6 7">EXF-151</strain>
    </source>
</reference>
<organism evidence="6 7">
    <name type="scientific">Hortaea werneckii</name>
    <name type="common">Black yeast</name>
    <name type="synonym">Cladosporium werneckii</name>
    <dbReference type="NCBI Taxonomy" id="91943"/>
    <lineage>
        <taxon>Eukaryota</taxon>
        <taxon>Fungi</taxon>
        <taxon>Dikarya</taxon>
        <taxon>Ascomycota</taxon>
        <taxon>Pezizomycotina</taxon>
        <taxon>Dothideomycetes</taxon>
        <taxon>Dothideomycetidae</taxon>
        <taxon>Mycosphaerellales</taxon>
        <taxon>Teratosphaeriaceae</taxon>
        <taxon>Hortaea</taxon>
    </lineage>
</organism>
<protein>
    <recommendedName>
        <fullName evidence="8">GH16 domain-containing protein</fullName>
    </recommendedName>
</protein>
<dbReference type="AlphaFoldDB" id="A0A3M7CRD3"/>
<name>A0A3M7CRD3_HORWE</name>
<feature type="signal peptide" evidence="3">
    <location>
        <begin position="1"/>
        <end position="18"/>
    </location>
</feature>
<keyword evidence="2" id="KW-0472">Membrane</keyword>
<feature type="chain" id="PRO_5018249592" description="GH16 domain-containing protein" evidence="3">
    <location>
        <begin position="19"/>
        <end position="987"/>
    </location>
</feature>
<feature type="transmembrane region" description="Helical" evidence="2">
    <location>
        <begin position="596"/>
        <end position="619"/>
    </location>
</feature>
<dbReference type="InterPro" id="IPR013320">
    <property type="entry name" value="ConA-like_dom_sf"/>
</dbReference>
<sequence length="987" mass="110710">MMFRLMVLVSTLLATAGATTLDKQCSCGFQDPTTKNVYTDALIVYFNETKAIDDDLFLLQDFEHKKEQGWNSVWKVGAKPDNVEINNDTFIWPHVQSLQLRTSPSTPEHVVNGGSLRSVRQDMQYGSFRAGMRGAAKYTSGTALSFMLRYNGSEALNMDFMNMKDWRDARVSYLINGEWPSEDTVTNYTVMEAAGQDPWREYIDVRFDWNTSSVAFWIADNQTRAVTHRDRTLPLAGQPLYLRTWSTGDDYYMEGPPGVNGTRGHVLYVRSFFNSSAMTDEQHRQLDQKCSGVSSCSMDDTSLRGSTSYGPASLIRWKFNLHRGRIRDNAGIVAACCSSFGIFALINVFFRRAPWHALRSLFLGGRPSQSKSEKTKDGDSDNGHKNSTADYSGNTTPRTQTPAPTTGAQTPRSGYQTPLPAYETPPPWPFPNAQGYNMSMASLPRVPSPLQSSHGHSEKEAAGKSGNIPAGEADRIEQSPKEPRNAAEGYSPFRDANGVKDSVEPVTQAPLTVTEKGKEVAVTVAPTEGKEKPATAISDNAAKPQPTKRIDYLAGLVAVACLGVTLHHFCQTFWPWITLGYGPSAHYPEAEKWFKIFLGSYLLTQLWIGPFFLTATRFLSTNYLKNGKLDDIAKKELRRAPRLFVPIVIVSLLEYFLISMGLTASLEWLPSVSWSTWPYVSAQDNFGVFMNNMIELGYLMPNAIPEVVTHYCIGVLWTVPVQLQFTYVVLTASVLIRDIRNPWKRFGFYTIAILSGWYARSWSACHWCGLVLSDLEATFKWRQYLQKRPVALYAVITGAFIFAATAPLVAIFNQEWSFPTAENSIHPDFATGRPIMQVGAKYPDYNEPTLTILVFSIGLQILVELSTVFQKFLSLKVILWLHPHIMTIYLTHGFVMWTWGAWCALALNDANVPYWANLLITLIPTYALLFLLATVLTPLMEFPTQALMRNIDRWTKDEPVPRRPTVAPFKKDLVENRQGSTAHIGES</sequence>
<dbReference type="Pfam" id="PF01757">
    <property type="entry name" value="Acyl_transf_3"/>
    <property type="match status" value="1"/>
</dbReference>
<gene>
    <name evidence="6" type="ORF">D0865_04629</name>
</gene>
<dbReference type="GO" id="GO:0016747">
    <property type="term" value="F:acyltransferase activity, transferring groups other than amino-acyl groups"/>
    <property type="evidence" value="ECO:0007669"/>
    <property type="project" value="InterPro"/>
</dbReference>
<dbReference type="SUPFAM" id="SSF49899">
    <property type="entry name" value="Concanavalin A-like lectins/glucanases"/>
    <property type="match status" value="1"/>
</dbReference>
<dbReference type="Pfam" id="PF00722">
    <property type="entry name" value="Glyco_hydro_16"/>
    <property type="match status" value="1"/>
</dbReference>
<evidence type="ECO:0000313" key="6">
    <source>
        <dbReference type="EMBL" id="RMY54592.1"/>
    </source>
</evidence>
<dbReference type="InterPro" id="IPR002656">
    <property type="entry name" value="Acyl_transf_3_dom"/>
</dbReference>
<feature type="compositionally biased region" description="Polar residues" evidence="1">
    <location>
        <begin position="385"/>
        <end position="394"/>
    </location>
</feature>
<dbReference type="InterPro" id="IPR000757">
    <property type="entry name" value="Beta-glucanase-like"/>
</dbReference>
<dbReference type="OrthoDB" id="25131at2759"/>
<evidence type="ECO:0000313" key="7">
    <source>
        <dbReference type="Proteomes" id="UP000270230"/>
    </source>
</evidence>
<dbReference type="VEuPathDB" id="FungiDB:BTJ68_01951"/>
<feature type="transmembrane region" description="Helical" evidence="2">
    <location>
        <begin position="850"/>
        <end position="869"/>
    </location>
</feature>
<dbReference type="GO" id="GO:0005975">
    <property type="term" value="P:carbohydrate metabolic process"/>
    <property type="evidence" value="ECO:0007669"/>
    <property type="project" value="InterPro"/>
</dbReference>
<keyword evidence="2" id="KW-0812">Transmembrane</keyword>
<feature type="domain" description="GH16" evidence="4">
    <location>
        <begin position="96"/>
        <end position="249"/>
    </location>
</feature>
<dbReference type="Gene3D" id="2.60.120.200">
    <property type="match status" value="1"/>
</dbReference>
<evidence type="ECO:0000259" key="5">
    <source>
        <dbReference type="Pfam" id="PF01757"/>
    </source>
</evidence>
<feature type="transmembrane region" description="Helical" evidence="2">
    <location>
        <begin position="643"/>
        <end position="666"/>
    </location>
</feature>
<feature type="transmembrane region" description="Helical" evidence="2">
    <location>
        <begin position="330"/>
        <end position="350"/>
    </location>
</feature>
<dbReference type="PANTHER" id="PTHR38121:SF2">
    <property type="entry name" value="ACYLTRANSFERASE 3 DOMAIN-CONTAINING PROTEIN"/>
    <property type="match status" value="1"/>
</dbReference>